<protein>
    <submittedName>
        <fullName evidence="3">General stress protein</fullName>
    </submittedName>
</protein>
<dbReference type="InterPro" id="IPR052917">
    <property type="entry name" value="Stress-Dev_Protein"/>
</dbReference>
<evidence type="ECO:0000256" key="1">
    <source>
        <dbReference type="SAM" id="MobiDB-lite"/>
    </source>
</evidence>
<feature type="compositionally biased region" description="Basic residues" evidence="1">
    <location>
        <begin position="201"/>
        <end position="211"/>
    </location>
</feature>
<feature type="compositionally biased region" description="Basic and acidic residues" evidence="1">
    <location>
        <begin position="167"/>
        <end position="180"/>
    </location>
</feature>
<evidence type="ECO:0000259" key="2">
    <source>
        <dbReference type="Pfam" id="PF16242"/>
    </source>
</evidence>
<feature type="domain" description="General stress protein FMN-binding split barrel" evidence="2">
    <location>
        <begin position="8"/>
        <end position="153"/>
    </location>
</feature>
<accession>A0ABQ3C728</accession>
<dbReference type="Proteomes" id="UP000643403">
    <property type="component" value="Unassembled WGS sequence"/>
</dbReference>
<keyword evidence="4" id="KW-1185">Reference proteome</keyword>
<feature type="region of interest" description="Disordered" evidence="1">
    <location>
        <begin position="167"/>
        <end position="211"/>
    </location>
</feature>
<dbReference type="SUPFAM" id="SSF50475">
    <property type="entry name" value="FMN-binding split barrel"/>
    <property type="match status" value="1"/>
</dbReference>
<evidence type="ECO:0000313" key="3">
    <source>
        <dbReference type="EMBL" id="GGZ71442.1"/>
    </source>
</evidence>
<proteinExistence type="predicted"/>
<dbReference type="Pfam" id="PF16242">
    <property type="entry name" value="Pyrid_ox_like"/>
    <property type="match status" value="1"/>
</dbReference>
<sequence>MARRATSAERLAELIEGIDIAMLTTVGPEGWLVSRPLSTQQASFDGERLWFFTEADSPKVGEITRRRKVNVAYASKDANVYVSIAGQARLNRDRAKIRELWSDGYKAFFPKGVDDPNLLLLEIHVRSAEYWTGPRTGVGKLLAFVAARVTKKEELMGENRILDLQDGKRRALRPPSDKAVRGRSKTAAKKAAAGVLTRSRAASKRTSRTVH</sequence>
<dbReference type="PANTHER" id="PTHR34818">
    <property type="entry name" value="PROTEIN BLI-3"/>
    <property type="match status" value="1"/>
</dbReference>
<name>A0ABQ3C728_9GAMM</name>
<dbReference type="InterPro" id="IPR038725">
    <property type="entry name" value="YdaG_split_barrel_FMN-bd"/>
</dbReference>
<comment type="caution">
    <text evidence="3">The sequence shown here is derived from an EMBL/GenBank/DDBJ whole genome shotgun (WGS) entry which is preliminary data.</text>
</comment>
<reference evidence="4" key="1">
    <citation type="journal article" date="2019" name="Int. J. Syst. Evol. Microbiol.">
        <title>The Global Catalogue of Microorganisms (GCM) 10K type strain sequencing project: providing services to taxonomists for standard genome sequencing and annotation.</title>
        <authorList>
            <consortium name="The Broad Institute Genomics Platform"/>
            <consortium name="The Broad Institute Genome Sequencing Center for Infectious Disease"/>
            <person name="Wu L."/>
            <person name="Ma J."/>
        </authorList>
    </citation>
    <scope>NUCLEOTIDE SEQUENCE [LARGE SCALE GENOMIC DNA]</scope>
    <source>
        <strain evidence="4">KCTC 22558</strain>
    </source>
</reference>
<dbReference type="PANTHER" id="PTHR34818:SF1">
    <property type="entry name" value="PROTEIN BLI-3"/>
    <property type="match status" value="1"/>
</dbReference>
<gene>
    <name evidence="3" type="ORF">GCM10008101_27050</name>
</gene>
<dbReference type="Gene3D" id="2.30.110.10">
    <property type="entry name" value="Electron Transport, Fmn-binding Protein, Chain A"/>
    <property type="match status" value="1"/>
</dbReference>
<dbReference type="InterPro" id="IPR012349">
    <property type="entry name" value="Split_barrel_FMN-bd"/>
</dbReference>
<evidence type="ECO:0000313" key="4">
    <source>
        <dbReference type="Proteomes" id="UP000643403"/>
    </source>
</evidence>
<dbReference type="EMBL" id="BMXY01000005">
    <property type="protein sequence ID" value="GGZ71442.1"/>
    <property type="molecule type" value="Genomic_DNA"/>
</dbReference>
<organism evidence="3 4">
    <name type="scientific">Cognatilysobacter xinjiangensis</name>
    <dbReference type="NCBI Taxonomy" id="546892"/>
    <lineage>
        <taxon>Bacteria</taxon>
        <taxon>Pseudomonadati</taxon>
        <taxon>Pseudomonadota</taxon>
        <taxon>Gammaproteobacteria</taxon>
        <taxon>Lysobacterales</taxon>
        <taxon>Lysobacteraceae</taxon>
        <taxon>Cognatilysobacter</taxon>
    </lineage>
</organism>